<dbReference type="RefSeq" id="WP_344041614.1">
    <property type="nucleotide sequence ID" value="NZ_BAAAKE010000029.1"/>
</dbReference>
<gene>
    <name evidence="1" type="ORF">ACFPFM_11175</name>
</gene>
<proteinExistence type="predicted"/>
<dbReference type="Pfam" id="PF14063">
    <property type="entry name" value="DUF4254"/>
    <property type="match status" value="1"/>
</dbReference>
<name>A0ABV9XVD3_9PSEU</name>
<accession>A0ABV9XVD3</accession>
<comment type="caution">
    <text evidence="1">The sequence shown here is derived from an EMBL/GenBank/DDBJ whole genome shotgun (WGS) entry which is preliminary data.</text>
</comment>
<dbReference type="Proteomes" id="UP001595833">
    <property type="component" value="Unassembled WGS sequence"/>
</dbReference>
<sequence length="179" mass="19889">MVTATLDPNDVLLPTGHDILRAFAAEHPTDDHPMLVVVMLLARRHRERAEALQTAREAQADDSVLASCTRILINCAQARVTLVEQIDHWAAETVPEPSTVALLHTETLGRLVDRMAMTWAHWQQLQQRVPAFRRAPTGHEAQAAMDEVATLANAYNDLLVDLGSRRRRLPTTVPGIVDL</sequence>
<evidence type="ECO:0000313" key="2">
    <source>
        <dbReference type="Proteomes" id="UP001595833"/>
    </source>
</evidence>
<reference evidence="2" key="1">
    <citation type="journal article" date="2019" name="Int. J. Syst. Evol. Microbiol.">
        <title>The Global Catalogue of Microorganisms (GCM) 10K type strain sequencing project: providing services to taxonomists for standard genome sequencing and annotation.</title>
        <authorList>
            <consortium name="The Broad Institute Genomics Platform"/>
            <consortium name="The Broad Institute Genome Sequencing Center for Infectious Disease"/>
            <person name="Wu L."/>
            <person name="Ma J."/>
        </authorList>
    </citation>
    <scope>NUCLEOTIDE SEQUENCE [LARGE SCALE GENOMIC DNA]</scope>
    <source>
        <strain evidence="2">KCTC 12848</strain>
    </source>
</reference>
<evidence type="ECO:0000313" key="1">
    <source>
        <dbReference type="EMBL" id="MFC5054319.1"/>
    </source>
</evidence>
<organism evidence="1 2">
    <name type="scientific">Saccharothrix xinjiangensis</name>
    <dbReference type="NCBI Taxonomy" id="204798"/>
    <lineage>
        <taxon>Bacteria</taxon>
        <taxon>Bacillati</taxon>
        <taxon>Actinomycetota</taxon>
        <taxon>Actinomycetes</taxon>
        <taxon>Pseudonocardiales</taxon>
        <taxon>Pseudonocardiaceae</taxon>
        <taxon>Saccharothrix</taxon>
    </lineage>
</organism>
<keyword evidence="2" id="KW-1185">Reference proteome</keyword>
<dbReference type="InterPro" id="IPR025350">
    <property type="entry name" value="DUF4254"/>
</dbReference>
<protein>
    <submittedName>
        <fullName evidence="1">DUF4254 domain-containing protein</fullName>
    </submittedName>
</protein>
<dbReference type="EMBL" id="JBHSJB010000010">
    <property type="protein sequence ID" value="MFC5054319.1"/>
    <property type="molecule type" value="Genomic_DNA"/>
</dbReference>